<dbReference type="InterPro" id="IPR050185">
    <property type="entry name" value="Ub_carboxyl-term_hydrolase"/>
</dbReference>
<reference evidence="6" key="1">
    <citation type="submission" date="2025-08" db="UniProtKB">
        <authorList>
            <consortium name="Ensembl"/>
        </authorList>
    </citation>
    <scope>IDENTIFICATION</scope>
</reference>
<evidence type="ECO:0000256" key="1">
    <source>
        <dbReference type="ARBA" id="ARBA00000707"/>
    </source>
</evidence>
<evidence type="ECO:0000313" key="6">
    <source>
        <dbReference type="Ensembl" id="ENSANIP00000009098.1"/>
    </source>
</evidence>
<dbReference type="EC" id="3.4.19.12" evidence="3"/>
<keyword evidence="2 3" id="KW-0378">Hydrolase</keyword>
<keyword evidence="7" id="KW-1185">Reference proteome</keyword>
<dbReference type="PROSITE" id="PS00972">
    <property type="entry name" value="USP_1"/>
    <property type="match status" value="1"/>
</dbReference>
<protein>
    <recommendedName>
        <fullName evidence="3">Ubiquitin carboxyl-terminal hydrolase</fullName>
        <ecNumber evidence="3">3.4.19.12</ecNumber>
    </recommendedName>
</protein>
<dbReference type="GO" id="GO:0004843">
    <property type="term" value="F:cysteine-type deubiquitinase activity"/>
    <property type="evidence" value="ECO:0007669"/>
    <property type="project" value="UniProtKB-UniRule"/>
</dbReference>
<accession>A0A8B9RTC8</accession>
<evidence type="ECO:0000256" key="4">
    <source>
        <dbReference type="SAM" id="MobiDB-lite"/>
    </source>
</evidence>
<evidence type="ECO:0000313" key="7">
    <source>
        <dbReference type="Proteomes" id="UP000694541"/>
    </source>
</evidence>
<reference evidence="6" key="2">
    <citation type="submission" date="2025-09" db="UniProtKB">
        <authorList>
            <consortium name="Ensembl"/>
        </authorList>
    </citation>
    <scope>IDENTIFICATION</scope>
</reference>
<evidence type="ECO:0000259" key="5">
    <source>
        <dbReference type="PROSITE" id="PS50235"/>
    </source>
</evidence>
<dbReference type="CDD" id="cd02674">
    <property type="entry name" value="Peptidase_C19R"/>
    <property type="match status" value="1"/>
</dbReference>
<organism evidence="6 7">
    <name type="scientific">Accipiter nisus</name>
    <name type="common">Eurasian sparrowhawk</name>
    <dbReference type="NCBI Taxonomy" id="211598"/>
    <lineage>
        <taxon>Eukaryota</taxon>
        <taxon>Metazoa</taxon>
        <taxon>Chordata</taxon>
        <taxon>Craniata</taxon>
        <taxon>Vertebrata</taxon>
        <taxon>Euteleostomi</taxon>
        <taxon>Archelosauria</taxon>
        <taxon>Archosauria</taxon>
        <taxon>Dinosauria</taxon>
        <taxon>Saurischia</taxon>
        <taxon>Theropoda</taxon>
        <taxon>Coelurosauria</taxon>
        <taxon>Aves</taxon>
        <taxon>Neognathae</taxon>
        <taxon>Neoaves</taxon>
        <taxon>Telluraves</taxon>
        <taxon>Accipitrimorphae</taxon>
        <taxon>Accipitriformes</taxon>
        <taxon>Accipitridae</taxon>
        <taxon>Accipitrinae</taxon>
        <taxon>Accipiter</taxon>
    </lineage>
</organism>
<evidence type="ECO:0000256" key="3">
    <source>
        <dbReference type="RuleBase" id="RU366025"/>
    </source>
</evidence>
<dbReference type="InterPro" id="IPR018200">
    <property type="entry name" value="USP_CS"/>
</dbReference>
<dbReference type="PROSITE" id="PS50235">
    <property type="entry name" value="USP_3"/>
    <property type="match status" value="1"/>
</dbReference>
<dbReference type="Proteomes" id="UP000694541">
    <property type="component" value="Unplaced"/>
</dbReference>
<name>A0A8B9RTC8_9AVES</name>
<feature type="compositionally biased region" description="Basic and acidic residues" evidence="4">
    <location>
        <begin position="67"/>
        <end position="88"/>
    </location>
</feature>
<keyword evidence="3" id="KW-0833">Ubl conjugation pathway</keyword>
<feature type="region of interest" description="Disordered" evidence="4">
    <location>
        <begin position="198"/>
        <end position="256"/>
    </location>
</feature>
<dbReference type="Pfam" id="PF00443">
    <property type="entry name" value="UCH"/>
    <property type="match status" value="1"/>
</dbReference>
<proteinExistence type="inferred from homology"/>
<sequence>MPQASEHRVGRARDHTVVTSQPKAAAKLPSGHRALSQERHAATLASAAANGLSPAPKLRLLPPRPGPLDDRSKKLELDRGRASKRGEALRGSACRRGPVKADHAVRVPGSPQAGTVPGSTSFSLPAGASLVGREAERRRSNLARSKSISIGDLSQGSSGGRAEDVAAVLSRLVLRDCGHQLSAGSLALRRSSSLRRVNVSPGLDGKPTTPLLSVRPEGCPRTRTAPDTPYAHSPNVLVPGSPALGRPPAASRTEEKTAATHHTLLLGSGHVGLRNLGNTCFMNAVLQCLSSTKPLRDYCLRRDFQQEQPPGTRAPQELTEAFADVIAALWHPDSSEAVNPGRFKAIFQKYVPSFTGYSQQDAQEFLKFFMDRLHVEINRKGRRTPSILSDARRTPALEDPETLSDDERANQMWKRYLEREDSKIVDLFVGQLKSCLKCQACGYRSTTFEVFCDLSLPIPKKSFAGGKVSLHDCFSLFTKEEELDSENAPVRGWGWQLSTPSSAPPSPLSPRPCHRQVCDKCRQRTRSTKKLTIQRFPRILVLHLNRFSTTRYSIKKCSVFVDFPLQQLNLREFASEKAGSPVYSLYALCNHSGSVHYGHYTAFCRDPAGWRVYNDSRVSPISENQVPSSEGYVLFYELEEPPGRRP</sequence>
<dbReference type="GO" id="GO:0016579">
    <property type="term" value="P:protein deubiquitination"/>
    <property type="evidence" value="ECO:0007669"/>
    <property type="project" value="InterPro"/>
</dbReference>
<feature type="domain" description="USP" evidence="5">
    <location>
        <begin position="271"/>
        <end position="639"/>
    </location>
</feature>
<comment type="catalytic activity">
    <reaction evidence="1 3">
        <text>Thiol-dependent hydrolysis of ester, thioester, amide, peptide and isopeptide bonds formed by the C-terminal Gly of ubiquitin (a 76-residue protein attached to proteins as an intracellular targeting signal).</text>
        <dbReference type="EC" id="3.4.19.12"/>
    </reaction>
</comment>
<feature type="region of interest" description="Disordered" evidence="4">
    <location>
        <begin position="1"/>
        <end position="143"/>
    </location>
</feature>
<dbReference type="PANTHER" id="PTHR21646:SF6">
    <property type="entry name" value="UBIQUITIN CARBOXYL-TERMINAL HYDROLASE 21"/>
    <property type="match status" value="1"/>
</dbReference>
<dbReference type="InterPro" id="IPR001394">
    <property type="entry name" value="Peptidase_C19_UCH"/>
</dbReference>
<keyword evidence="3" id="KW-0645">Protease</keyword>
<evidence type="ECO:0000256" key="2">
    <source>
        <dbReference type="ARBA" id="ARBA00022801"/>
    </source>
</evidence>
<dbReference type="GO" id="GO:0006508">
    <property type="term" value="P:proteolysis"/>
    <property type="evidence" value="ECO:0007669"/>
    <property type="project" value="UniProtKB-KW"/>
</dbReference>
<dbReference type="Ensembl" id="ENSANIT00000009410.1">
    <property type="protein sequence ID" value="ENSANIP00000009098.1"/>
    <property type="gene ID" value="ENSANIG00000006140.1"/>
</dbReference>
<keyword evidence="3" id="KW-0788">Thiol protease</keyword>
<comment type="similarity">
    <text evidence="3">Belongs to the peptidase C19 family.</text>
</comment>
<dbReference type="InterPro" id="IPR038765">
    <property type="entry name" value="Papain-like_cys_pep_sf"/>
</dbReference>
<dbReference type="PROSITE" id="PS00973">
    <property type="entry name" value="USP_2"/>
    <property type="match status" value="1"/>
</dbReference>
<dbReference type="Gene3D" id="3.90.70.10">
    <property type="entry name" value="Cysteine proteinases"/>
    <property type="match status" value="1"/>
</dbReference>
<dbReference type="SUPFAM" id="SSF54001">
    <property type="entry name" value="Cysteine proteinases"/>
    <property type="match status" value="1"/>
</dbReference>
<dbReference type="InterPro" id="IPR028889">
    <property type="entry name" value="USP"/>
</dbReference>
<dbReference type="PANTHER" id="PTHR21646">
    <property type="entry name" value="UBIQUITIN CARBOXYL-TERMINAL HYDROLASE"/>
    <property type="match status" value="1"/>
</dbReference>
<feature type="compositionally biased region" description="Basic and acidic residues" evidence="4">
    <location>
        <begin position="1"/>
        <end position="16"/>
    </location>
</feature>
<dbReference type="AlphaFoldDB" id="A0A8B9RTC8"/>
<feature type="compositionally biased region" description="Low complexity" evidence="4">
    <location>
        <begin position="42"/>
        <end position="61"/>
    </location>
</feature>